<dbReference type="OrthoDB" id="426518at2759"/>
<keyword evidence="4" id="KW-1185">Reference proteome</keyword>
<gene>
    <name evidence="3" type="ORF">AK88_00967</name>
</gene>
<evidence type="ECO:0000256" key="1">
    <source>
        <dbReference type="SAM" id="MobiDB-lite"/>
    </source>
</evidence>
<dbReference type="Pfam" id="PF00069">
    <property type="entry name" value="Pkinase"/>
    <property type="match status" value="1"/>
</dbReference>
<dbReference type="Proteomes" id="UP000054561">
    <property type="component" value="Unassembled WGS sequence"/>
</dbReference>
<feature type="region of interest" description="Disordered" evidence="1">
    <location>
        <begin position="669"/>
        <end position="688"/>
    </location>
</feature>
<evidence type="ECO:0000313" key="3">
    <source>
        <dbReference type="EMBL" id="KJP89305.1"/>
    </source>
</evidence>
<dbReference type="InterPro" id="IPR011009">
    <property type="entry name" value="Kinase-like_dom_sf"/>
</dbReference>
<dbReference type="GeneID" id="24266281"/>
<name>A0A0D9QQD2_PLAFR</name>
<dbReference type="SUPFAM" id="SSF56112">
    <property type="entry name" value="Protein kinase-like (PK-like)"/>
    <property type="match status" value="1"/>
</dbReference>
<dbReference type="PANTHER" id="PTHR44167">
    <property type="entry name" value="OVARIAN-SPECIFIC SERINE/THREONINE-PROTEIN KINASE LOK-RELATED"/>
    <property type="match status" value="1"/>
</dbReference>
<organism evidence="3 4">
    <name type="scientific">Plasmodium fragile</name>
    <dbReference type="NCBI Taxonomy" id="5857"/>
    <lineage>
        <taxon>Eukaryota</taxon>
        <taxon>Sar</taxon>
        <taxon>Alveolata</taxon>
        <taxon>Apicomplexa</taxon>
        <taxon>Aconoidasida</taxon>
        <taxon>Haemosporida</taxon>
        <taxon>Plasmodiidae</taxon>
        <taxon>Plasmodium</taxon>
        <taxon>Plasmodium (Plasmodium)</taxon>
    </lineage>
</organism>
<sequence length="1226" mass="141989">MKIHKCFMCNYLLKIVKRKRKKKRCARIRNTLVHRERGEETDALQGTHSNSTDSNRSSFLETDPEEQVLPALGKVQSKEDIGVSDDTTAVECNADESFHISCLPICNFNSDHNEYLNETFDNDALEEVADVHSCIGSNPHKVNHHIAEDNQHSKGGARYSCILVRVCEQNGKSAPCLRTLIKRKGINANYSLDRHYLTFVAQYRIGQIKKDIMRVICFVRFFLSRRKNQRAINLMQEIKKWESGPRNIAPMWSDLHHLYKRQMRKINRRKCFYSNHILETRKRRSRALFNKLVKHSVRVVHMLEMEKIRRKRFIDQTNIGPFHQADITKIMKNKIVKNKHLNSIIELCQRYVNLVDSSLFCIMSRMGKSVVRIGTQEMKCHRKNIITTDPLLRRRVNLMNYQTNDGVEKRKRGREFFKGPHKGLSTDKASLSVFNENVLGTHFCDESRVDPSSIGMIKGWEQENTKLNLTISDDIRIDTNGREGNQQKSSMSTHGGTELTKQDKIYITVQLGYALGSRTMRKGKRTGKCSRVFLTCRGKTRVKKMHSTKCGPIGGKKKISVKDVHDRNNNYKMCNVEKNRNPPGGGTKMWQLYLQENVKCEQTEQAGEMEGETTLPEYDSYEEWVNADKPFDTNPGNLVGGQETRKEGNHKIYDYGTKDPCLMINTSGTHNARYDSSKESDKRRDDSDKKWVYQSGEKSDINQNDLNCVLHSENKFVQCLQRCEYIKENFKMVKLIKDNSSNFVYKCFDTNNKRYVAIKSVNKEKQLSIMSYSTYLSIYKIVQKINNDNVVKIYDVLESPSHFFIVMELCEGTDLVEYVSKEEIPFEKAKDIICQLLNGINALHANSIIHRDIKLDNLMFKDKGFEKLVIIDFDMSVYMYGQVDVPVWGDSCLYGSYTKEGFDENDFGTCGNRVEATKVDVTKGDCDKTYSTNRSLTKPSFAPNSVHANSVEVNEALPKSSCNCEYIASEDVAKREDNVLRRSQFLTNNFYSNNTYINKIMGNNEDRKNCVMYPPYSDSYIKIHKTNKKTTSFNYNYINQIENRFLSACTGNTEKTFINEGDKVIYNDLIIGTKEYMSPYCLKGIYSIKTDIYSIGVTIFLILFKNFPYLFEEKGINKWHNEVINKNKDIVIPFSFLFHNITCTYFVKLMDVHLMHNNIYFCKNSCLLDNNLKEIEKLRNIKIDFNQIKINAKNIYLIEILKRSLSLDLDDQYSSVSEILENKIFA</sequence>
<keyword evidence="3" id="KW-0418">Kinase</keyword>
<feature type="compositionally biased region" description="Polar residues" evidence="1">
    <location>
        <begin position="44"/>
        <end position="60"/>
    </location>
</feature>
<dbReference type="GO" id="GO:0005634">
    <property type="term" value="C:nucleus"/>
    <property type="evidence" value="ECO:0007669"/>
    <property type="project" value="TreeGrafter"/>
</dbReference>
<keyword evidence="3" id="KW-0723">Serine/threonine-protein kinase</keyword>
<protein>
    <submittedName>
        <fullName evidence="3">Serine/threonine protein kinase</fullName>
    </submittedName>
</protein>
<proteinExistence type="predicted"/>
<feature type="region of interest" description="Disordered" evidence="1">
    <location>
        <begin position="36"/>
        <end position="63"/>
    </location>
</feature>
<dbReference type="PROSITE" id="PS50011">
    <property type="entry name" value="PROTEIN_KINASE_DOM"/>
    <property type="match status" value="1"/>
</dbReference>
<dbReference type="GO" id="GO:0005737">
    <property type="term" value="C:cytoplasm"/>
    <property type="evidence" value="ECO:0007669"/>
    <property type="project" value="TreeGrafter"/>
</dbReference>
<accession>A0A0D9QQD2</accession>
<dbReference type="GO" id="GO:0004674">
    <property type="term" value="F:protein serine/threonine kinase activity"/>
    <property type="evidence" value="ECO:0007669"/>
    <property type="project" value="UniProtKB-KW"/>
</dbReference>
<feature type="compositionally biased region" description="Basic and acidic residues" evidence="1">
    <location>
        <begin position="672"/>
        <end position="688"/>
    </location>
</feature>
<dbReference type="InterPro" id="IPR008271">
    <property type="entry name" value="Ser/Thr_kinase_AS"/>
</dbReference>
<dbReference type="AlphaFoldDB" id="A0A0D9QQD2"/>
<evidence type="ECO:0000259" key="2">
    <source>
        <dbReference type="PROSITE" id="PS50011"/>
    </source>
</evidence>
<dbReference type="OMA" id="VYKCFDT"/>
<feature type="domain" description="Protein kinase" evidence="2">
    <location>
        <begin position="730"/>
        <end position="1225"/>
    </location>
</feature>
<dbReference type="RefSeq" id="XP_012334032.1">
    <property type="nucleotide sequence ID" value="XM_012478609.1"/>
</dbReference>
<dbReference type="Gene3D" id="1.10.510.10">
    <property type="entry name" value="Transferase(Phosphotransferase) domain 1"/>
    <property type="match status" value="2"/>
</dbReference>
<dbReference type="VEuPathDB" id="PlasmoDB:AK88_00967"/>
<dbReference type="CDD" id="cd00180">
    <property type="entry name" value="PKc"/>
    <property type="match status" value="1"/>
</dbReference>
<reference evidence="3 4" key="1">
    <citation type="submission" date="2014-03" db="EMBL/GenBank/DDBJ databases">
        <title>The Genome Sequence of Plasmodium fragile nilgiri.</title>
        <authorList>
            <consortium name="The Broad Institute Genomics Platform"/>
            <consortium name="The Broad Institute Genome Sequencing Center for Infectious Disease"/>
            <person name="Neafsey D."/>
            <person name="Duraisingh M."/>
            <person name="Young S.K."/>
            <person name="Zeng Q."/>
            <person name="Gargeya S."/>
            <person name="Abouelleil A."/>
            <person name="Alvarado L."/>
            <person name="Chapman S.B."/>
            <person name="Gainer-Dewar J."/>
            <person name="Goldberg J."/>
            <person name="Griggs A."/>
            <person name="Gujja S."/>
            <person name="Hansen M."/>
            <person name="Howarth C."/>
            <person name="Imamovic A."/>
            <person name="Larimer J."/>
            <person name="Pearson M."/>
            <person name="Poon T.W."/>
            <person name="Priest M."/>
            <person name="Roberts A."/>
            <person name="Saif S."/>
            <person name="Shea T."/>
            <person name="Sykes S."/>
            <person name="Wortman J."/>
            <person name="Nusbaum C."/>
            <person name="Birren B."/>
        </authorList>
    </citation>
    <scope>NUCLEOTIDE SEQUENCE [LARGE SCALE GENOMIC DNA]</scope>
    <source>
        <strain evidence="4">nilgiri</strain>
    </source>
</reference>
<dbReference type="SMART" id="SM00220">
    <property type="entry name" value="S_TKc"/>
    <property type="match status" value="1"/>
</dbReference>
<dbReference type="EMBL" id="KQ001652">
    <property type="protein sequence ID" value="KJP89305.1"/>
    <property type="molecule type" value="Genomic_DNA"/>
</dbReference>
<dbReference type="PROSITE" id="PS00108">
    <property type="entry name" value="PROTEIN_KINASE_ST"/>
    <property type="match status" value="1"/>
</dbReference>
<dbReference type="GO" id="GO:0005524">
    <property type="term" value="F:ATP binding"/>
    <property type="evidence" value="ECO:0007669"/>
    <property type="project" value="InterPro"/>
</dbReference>
<evidence type="ECO:0000313" key="4">
    <source>
        <dbReference type="Proteomes" id="UP000054561"/>
    </source>
</evidence>
<dbReference type="PANTHER" id="PTHR44167:SF24">
    <property type="entry name" value="SERINE_THREONINE-PROTEIN KINASE CHK2"/>
    <property type="match status" value="1"/>
</dbReference>
<keyword evidence="3" id="KW-0808">Transferase</keyword>
<dbReference type="GO" id="GO:0044773">
    <property type="term" value="P:mitotic DNA damage checkpoint signaling"/>
    <property type="evidence" value="ECO:0007669"/>
    <property type="project" value="TreeGrafter"/>
</dbReference>
<dbReference type="InterPro" id="IPR000719">
    <property type="entry name" value="Prot_kinase_dom"/>
</dbReference>